<evidence type="ECO:0000256" key="1">
    <source>
        <dbReference type="SAM" id="MobiDB-lite"/>
    </source>
</evidence>
<feature type="region of interest" description="Disordered" evidence="1">
    <location>
        <begin position="89"/>
        <end position="167"/>
    </location>
</feature>
<feature type="compositionally biased region" description="Basic and acidic residues" evidence="1">
    <location>
        <begin position="146"/>
        <end position="156"/>
    </location>
</feature>
<keyword evidence="3" id="KW-1185">Reference proteome</keyword>
<name>A0ABV3K279_STRON</name>
<reference evidence="2 3" key="1">
    <citation type="submission" date="2024-06" db="EMBL/GenBank/DDBJ databases">
        <title>The Natural Products Discovery Center: Release of the First 8490 Sequenced Strains for Exploring Actinobacteria Biosynthetic Diversity.</title>
        <authorList>
            <person name="Kalkreuter E."/>
            <person name="Kautsar S.A."/>
            <person name="Yang D."/>
            <person name="Bader C.D."/>
            <person name="Teijaro C.N."/>
            <person name="Fluegel L."/>
            <person name="Davis C.M."/>
            <person name="Simpson J.R."/>
            <person name="Lauterbach L."/>
            <person name="Steele A.D."/>
            <person name="Gui C."/>
            <person name="Meng S."/>
            <person name="Li G."/>
            <person name="Viehrig K."/>
            <person name="Ye F."/>
            <person name="Su P."/>
            <person name="Kiefer A.F."/>
            <person name="Nichols A."/>
            <person name="Cepeda A.J."/>
            <person name="Yan W."/>
            <person name="Fan B."/>
            <person name="Jiang Y."/>
            <person name="Adhikari A."/>
            <person name="Zheng C.-J."/>
            <person name="Schuster L."/>
            <person name="Cowan T.M."/>
            <person name="Smanski M.J."/>
            <person name="Chevrette M.G."/>
            <person name="De Carvalho L.P.S."/>
            <person name="Shen B."/>
        </authorList>
    </citation>
    <scope>NUCLEOTIDE SEQUENCE [LARGE SCALE GENOMIC DNA]</scope>
    <source>
        <strain evidence="2 3">NPDC052347</strain>
    </source>
</reference>
<protein>
    <recommendedName>
        <fullName evidence="4">DNA-binding protein</fullName>
    </recommendedName>
</protein>
<proteinExistence type="predicted"/>
<evidence type="ECO:0008006" key="4">
    <source>
        <dbReference type="Google" id="ProtNLM"/>
    </source>
</evidence>
<dbReference type="RefSeq" id="WP_153068745.1">
    <property type="nucleotide sequence ID" value="NZ_JBFAUK010000018.1"/>
</dbReference>
<sequence length="281" mass="30063">MSLDAMDWVWTRSAAKGTPRLVLLAIADKCPDDRCVAYAGTTMLVQRTNAARSSVVTAVDKLIASGELEIVEGARGPRGETVYRLPHAVGHRRAAESEDARFGGPKSGGVRNPDRSENKTPGGPDSVPHRSENETPTGPESGPQNARERKHQEEQQPHASRGRSPVVEQLRPLADALDAAGVEVRWTLGLGEQRDAYRLVQTHGVAALVELAARRITPGDPPKSARYWLKVWADLDHTPARPAPGSTGSNVVPFRAPTAAPTSHTNTLAAGLALLEQEGLA</sequence>
<organism evidence="2 3">
    <name type="scientific">Streptomyces orinoci</name>
    <name type="common">Streptoverticillium orinoci</name>
    <dbReference type="NCBI Taxonomy" id="67339"/>
    <lineage>
        <taxon>Bacteria</taxon>
        <taxon>Bacillati</taxon>
        <taxon>Actinomycetota</taxon>
        <taxon>Actinomycetes</taxon>
        <taxon>Kitasatosporales</taxon>
        <taxon>Streptomycetaceae</taxon>
        <taxon>Streptomyces</taxon>
    </lineage>
</organism>
<evidence type="ECO:0000313" key="2">
    <source>
        <dbReference type="EMBL" id="MEV5509028.1"/>
    </source>
</evidence>
<comment type="caution">
    <text evidence="2">The sequence shown here is derived from an EMBL/GenBank/DDBJ whole genome shotgun (WGS) entry which is preliminary data.</text>
</comment>
<feature type="compositionally biased region" description="Polar residues" evidence="1">
    <location>
        <begin position="134"/>
        <end position="144"/>
    </location>
</feature>
<dbReference type="EMBL" id="JBFAUK010000018">
    <property type="protein sequence ID" value="MEV5509028.1"/>
    <property type="molecule type" value="Genomic_DNA"/>
</dbReference>
<gene>
    <name evidence="2" type="ORF">AB0L16_21770</name>
</gene>
<dbReference type="Proteomes" id="UP001552594">
    <property type="component" value="Unassembled WGS sequence"/>
</dbReference>
<evidence type="ECO:0000313" key="3">
    <source>
        <dbReference type="Proteomes" id="UP001552594"/>
    </source>
</evidence>
<accession>A0ABV3K279</accession>